<dbReference type="InterPro" id="IPR043502">
    <property type="entry name" value="DNA/RNA_pol_sf"/>
</dbReference>
<sequence length="79" mass="8718">MNPAKRGLLKKELVSLLADGIIEECESPYASPVVLVPKPNGSMRFCVDFRKLKATTIADTYLLPRMDDSLTEAKSTAYV</sequence>
<dbReference type="PANTHER" id="PTHR24559:SF444">
    <property type="entry name" value="REVERSE TRANSCRIPTASE DOMAIN-CONTAINING PROTEIN"/>
    <property type="match status" value="1"/>
</dbReference>
<dbReference type="Gene3D" id="3.10.10.10">
    <property type="entry name" value="HIV Type 1 Reverse Transcriptase, subunit A, domain 1"/>
    <property type="match status" value="1"/>
</dbReference>
<evidence type="ECO:0000313" key="2">
    <source>
        <dbReference type="Proteomes" id="UP000499080"/>
    </source>
</evidence>
<gene>
    <name evidence="1" type="ORF">AVEN_77398_1</name>
</gene>
<dbReference type="InterPro" id="IPR053134">
    <property type="entry name" value="RNA-dir_DNA_polymerase"/>
</dbReference>
<name>A0A4Y2C827_ARAVE</name>
<evidence type="ECO:0000313" key="1">
    <source>
        <dbReference type="EMBL" id="GBM00601.1"/>
    </source>
</evidence>
<reference evidence="1 2" key="1">
    <citation type="journal article" date="2019" name="Sci. Rep.">
        <title>Orb-weaving spider Araneus ventricosus genome elucidates the spidroin gene catalogue.</title>
        <authorList>
            <person name="Kono N."/>
            <person name="Nakamura H."/>
            <person name="Ohtoshi R."/>
            <person name="Moran D.A.P."/>
            <person name="Shinohara A."/>
            <person name="Yoshida Y."/>
            <person name="Fujiwara M."/>
            <person name="Mori M."/>
            <person name="Tomita M."/>
            <person name="Arakawa K."/>
        </authorList>
    </citation>
    <scope>NUCLEOTIDE SEQUENCE [LARGE SCALE GENOMIC DNA]</scope>
</reference>
<dbReference type="EMBL" id="BGPR01000158">
    <property type="protein sequence ID" value="GBM00601.1"/>
    <property type="molecule type" value="Genomic_DNA"/>
</dbReference>
<evidence type="ECO:0008006" key="3">
    <source>
        <dbReference type="Google" id="ProtNLM"/>
    </source>
</evidence>
<proteinExistence type="predicted"/>
<organism evidence="1 2">
    <name type="scientific">Araneus ventricosus</name>
    <name type="common">Orbweaver spider</name>
    <name type="synonym">Epeira ventricosa</name>
    <dbReference type="NCBI Taxonomy" id="182803"/>
    <lineage>
        <taxon>Eukaryota</taxon>
        <taxon>Metazoa</taxon>
        <taxon>Ecdysozoa</taxon>
        <taxon>Arthropoda</taxon>
        <taxon>Chelicerata</taxon>
        <taxon>Arachnida</taxon>
        <taxon>Araneae</taxon>
        <taxon>Araneomorphae</taxon>
        <taxon>Entelegynae</taxon>
        <taxon>Araneoidea</taxon>
        <taxon>Araneidae</taxon>
        <taxon>Araneus</taxon>
    </lineage>
</organism>
<protein>
    <recommendedName>
        <fullName evidence="3">Transposon Ty3-I Gag-Pol polyprotein</fullName>
    </recommendedName>
</protein>
<dbReference type="PANTHER" id="PTHR24559">
    <property type="entry name" value="TRANSPOSON TY3-I GAG-POL POLYPROTEIN"/>
    <property type="match status" value="1"/>
</dbReference>
<keyword evidence="2" id="KW-1185">Reference proteome</keyword>
<dbReference type="SUPFAM" id="SSF56672">
    <property type="entry name" value="DNA/RNA polymerases"/>
    <property type="match status" value="1"/>
</dbReference>
<accession>A0A4Y2C827</accession>
<dbReference type="OrthoDB" id="6507919at2759"/>
<dbReference type="Proteomes" id="UP000499080">
    <property type="component" value="Unassembled WGS sequence"/>
</dbReference>
<dbReference type="GO" id="GO:0071897">
    <property type="term" value="P:DNA biosynthetic process"/>
    <property type="evidence" value="ECO:0007669"/>
    <property type="project" value="UniProtKB-ARBA"/>
</dbReference>
<dbReference type="AlphaFoldDB" id="A0A4Y2C827"/>
<comment type="caution">
    <text evidence="1">The sequence shown here is derived from an EMBL/GenBank/DDBJ whole genome shotgun (WGS) entry which is preliminary data.</text>
</comment>